<dbReference type="AlphaFoldDB" id="A0A5E4QWL4"/>
<evidence type="ECO:0000313" key="2">
    <source>
        <dbReference type="EMBL" id="VVD02132.1"/>
    </source>
</evidence>
<evidence type="ECO:0000256" key="1">
    <source>
        <dbReference type="SAM" id="Coils"/>
    </source>
</evidence>
<name>A0A5E4QWL4_9NEOP</name>
<reference evidence="2 3" key="1">
    <citation type="submission" date="2017-07" db="EMBL/GenBank/DDBJ databases">
        <authorList>
            <person name="Talla V."/>
            <person name="Backstrom N."/>
        </authorList>
    </citation>
    <scope>NUCLEOTIDE SEQUENCE [LARGE SCALE GENOMIC DNA]</scope>
</reference>
<keyword evidence="1" id="KW-0175">Coiled coil</keyword>
<organism evidence="2 3">
    <name type="scientific">Leptidea sinapis</name>
    <dbReference type="NCBI Taxonomy" id="189913"/>
    <lineage>
        <taxon>Eukaryota</taxon>
        <taxon>Metazoa</taxon>
        <taxon>Ecdysozoa</taxon>
        <taxon>Arthropoda</taxon>
        <taxon>Hexapoda</taxon>
        <taxon>Insecta</taxon>
        <taxon>Pterygota</taxon>
        <taxon>Neoptera</taxon>
        <taxon>Endopterygota</taxon>
        <taxon>Lepidoptera</taxon>
        <taxon>Glossata</taxon>
        <taxon>Ditrysia</taxon>
        <taxon>Papilionoidea</taxon>
        <taxon>Pieridae</taxon>
        <taxon>Dismorphiinae</taxon>
        <taxon>Leptidea</taxon>
    </lineage>
</organism>
<accession>A0A5E4QWL4</accession>
<evidence type="ECO:0000313" key="3">
    <source>
        <dbReference type="Proteomes" id="UP000324832"/>
    </source>
</evidence>
<dbReference type="EMBL" id="FZQP02005822">
    <property type="protein sequence ID" value="VVD02132.1"/>
    <property type="molecule type" value="Genomic_DNA"/>
</dbReference>
<keyword evidence="3" id="KW-1185">Reference proteome</keyword>
<gene>
    <name evidence="2" type="ORF">LSINAPIS_LOCUS12408</name>
</gene>
<feature type="coiled-coil region" evidence="1">
    <location>
        <begin position="110"/>
        <end position="137"/>
    </location>
</feature>
<evidence type="ECO:0008006" key="4">
    <source>
        <dbReference type="Google" id="ProtNLM"/>
    </source>
</evidence>
<sequence>MECQKCRKVLAKKGSHFMCQGPCQGTFHRGCVKGLAADIKNGKNRIYCNNCEDEGSEDEDQGEELQDYSKILKDIQKKVGAIPRFKTQLDSITQCLIMLSDKYDSFIVEYKQSKEKIHKLEKAITNVNNKCVYLEKQNISFEQKIQE</sequence>
<proteinExistence type="predicted"/>
<dbReference type="Proteomes" id="UP000324832">
    <property type="component" value="Unassembled WGS sequence"/>
</dbReference>
<protein>
    <recommendedName>
        <fullName evidence="4">Zinc finger PHD-type domain-containing protein</fullName>
    </recommendedName>
</protein>